<proteinExistence type="predicted"/>
<dbReference type="EMBL" id="LAZR01006439">
    <property type="protein sequence ID" value="KKM92110.1"/>
    <property type="molecule type" value="Genomic_DNA"/>
</dbReference>
<organism evidence="1">
    <name type="scientific">marine sediment metagenome</name>
    <dbReference type="NCBI Taxonomy" id="412755"/>
    <lineage>
        <taxon>unclassified sequences</taxon>
        <taxon>metagenomes</taxon>
        <taxon>ecological metagenomes</taxon>
    </lineage>
</organism>
<name>A0A0F9NTC5_9ZZZZ</name>
<protein>
    <submittedName>
        <fullName evidence="1">Uncharacterized protein</fullName>
    </submittedName>
</protein>
<dbReference type="AlphaFoldDB" id="A0A0F9NTC5"/>
<evidence type="ECO:0000313" key="1">
    <source>
        <dbReference type="EMBL" id="KKM92110.1"/>
    </source>
</evidence>
<accession>A0A0F9NTC5</accession>
<sequence length="79" mass="9479">MLHPQVHLKHWINFIISFVEWSESHERESLSDYVGDEPLPGGLAVFPSNFLEVTREGVEFWQSISRHSFWVDDFQYRER</sequence>
<comment type="caution">
    <text evidence="1">The sequence shown here is derived from an EMBL/GenBank/DDBJ whole genome shotgun (WGS) entry which is preliminary data.</text>
</comment>
<reference evidence="1" key="1">
    <citation type="journal article" date="2015" name="Nature">
        <title>Complex archaea that bridge the gap between prokaryotes and eukaryotes.</title>
        <authorList>
            <person name="Spang A."/>
            <person name="Saw J.H."/>
            <person name="Jorgensen S.L."/>
            <person name="Zaremba-Niedzwiedzka K."/>
            <person name="Martijn J."/>
            <person name="Lind A.E."/>
            <person name="van Eijk R."/>
            <person name="Schleper C."/>
            <person name="Guy L."/>
            <person name="Ettema T.J."/>
        </authorList>
    </citation>
    <scope>NUCLEOTIDE SEQUENCE</scope>
</reference>
<gene>
    <name evidence="1" type="ORF">LCGC14_1221790</name>
</gene>